<organism evidence="2 3">
    <name type="scientific">Mucilaginibacter agri</name>
    <dbReference type="NCBI Taxonomy" id="2695265"/>
    <lineage>
        <taxon>Bacteria</taxon>
        <taxon>Pseudomonadati</taxon>
        <taxon>Bacteroidota</taxon>
        <taxon>Sphingobacteriia</taxon>
        <taxon>Sphingobacteriales</taxon>
        <taxon>Sphingobacteriaceae</taxon>
        <taxon>Mucilaginibacter</taxon>
    </lineage>
</organism>
<evidence type="ECO:0000313" key="3">
    <source>
        <dbReference type="Proteomes" id="UP000638732"/>
    </source>
</evidence>
<dbReference type="Pfam" id="PF00535">
    <property type="entry name" value="Glycos_transf_2"/>
    <property type="match status" value="1"/>
</dbReference>
<dbReference type="PANTHER" id="PTHR22916">
    <property type="entry name" value="GLYCOSYLTRANSFERASE"/>
    <property type="match status" value="1"/>
</dbReference>
<dbReference type="RefSeq" id="WP_166583853.1">
    <property type="nucleotide sequence ID" value="NZ_WWEO01000027.1"/>
</dbReference>
<dbReference type="InterPro" id="IPR001173">
    <property type="entry name" value="Glyco_trans_2-like"/>
</dbReference>
<protein>
    <submittedName>
        <fullName evidence="2">Glycosyltransferase</fullName>
    </submittedName>
</protein>
<dbReference type="Proteomes" id="UP000638732">
    <property type="component" value="Unassembled WGS sequence"/>
</dbReference>
<comment type="caution">
    <text evidence="2">The sequence shown here is derived from an EMBL/GenBank/DDBJ whole genome shotgun (WGS) entry which is preliminary data.</text>
</comment>
<name>A0A965ZD30_9SPHI</name>
<keyword evidence="3" id="KW-1185">Reference proteome</keyword>
<dbReference type="Gene3D" id="3.90.550.10">
    <property type="entry name" value="Spore Coat Polysaccharide Biosynthesis Protein SpsA, Chain A"/>
    <property type="match status" value="1"/>
</dbReference>
<dbReference type="AlphaFoldDB" id="A0A965ZD30"/>
<accession>A0A965ZD30</accession>
<evidence type="ECO:0000313" key="2">
    <source>
        <dbReference type="EMBL" id="NCD67814.1"/>
    </source>
</evidence>
<gene>
    <name evidence="2" type="ORF">GSY63_00425</name>
</gene>
<evidence type="ECO:0000259" key="1">
    <source>
        <dbReference type="Pfam" id="PF00535"/>
    </source>
</evidence>
<dbReference type="SUPFAM" id="SSF53448">
    <property type="entry name" value="Nucleotide-diphospho-sugar transferases"/>
    <property type="match status" value="1"/>
</dbReference>
<proteinExistence type="predicted"/>
<reference evidence="2" key="1">
    <citation type="submission" date="2020-01" db="EMBL/GenBank/DDBJ databases">
        <authorList>
            <person name="Seo Y.L."/>
        </authorList>
    </citation>
    <scope>NUCLEOTIDE SEQUENCE</scope>
    <source>
        <strain evidence="2">R11</strain>
    </source>
</reference>
<dbReference type="InterPro" id="IPR029044">
    <property type="entry name" value="Nucleotide-diphossugar_trans"/>
</dbReference>
<feature type="domain" description="Glycosyltransferase 2-like" evidence="1">
    <location>
        <begin position="6"/>
        <end position="178"/>
    </location>
</feature>
<sequence length="321" mass="37089">MDSGISVIICCYNSASRLPQTIAHLAKQSINSDIKWEIIIVDNASTDDSAGVAAKEWKKYDTCIPFTIHTENRPGLNFARQKGISVSKYSYLLFCDDDNWLNEDYLARGYNILAADAKIGALGGIGIPVFEGTKPEWFDKFQLYYAVGRQSELQGDVSRSKSWIYGAGMMINREAIKNLDKHRFLTTDRKGKSLSSGGDMELCFFILTQDFSIWYDEELIFKHFIEIGRLEMNYLKRMMMAGAKAAYLLDGLRFIAQGAVKPVRIKRNWIVRFVIDNIKVYKVFRSNELPLHFQLKLHFVRISRILKLNFDYDRSFKLYKW</sequence>
<dbReference type="PANTHER" id="PTHR22916:SF3">
    <property type="entry name" value="UDP-GLCNAC:BETAGAL BETA-1,3-N-ACETYLGLUCOSAMINYLTRANSFERASE-LIKE PROTEIN 1"/>
    <property type="match status" value="1"/>
</dbReference>
<dbReference type="CDD" id="cd00761">
    <property type="entry name" value="Glyco_tranf_GTA_type"/>
    <property type="match status" value="1"/>
</dbReference>
<dbReference type="GO" id="GO:0016758">
    <property type="term" value="F:hexosyltransferase activity"/>
    <property type="evidence" value="ECO:0007669"/>
    <property type="project" value="UniProtKB-ARBA"/>
</dbReference>
<dbReference type="EMBL" id="WWEO01000027">
    <property type="protein sequence ID" value="NCD67814.1"/>
    <property type="molecule type" value="Genomic_DNA"/>
</dbReference>
<reference evidence="2" key="2">
    <citation type="submission" date="2020-10" db="EMBL/GenBank/DDBJ databases">
        <title>Mucilaginibacter sp. nov., isolated from soil.</title>
        <authorList>
            <person name="Jeon C.O."/>
        </authorList>
    </citation>
    <scope>NUCLEOTIDE SEQUENCE</scope>
    <source>
        <strain evidence="2">R11</strain>
    </source>
</reference>